<protein>
    <submittedName>
        <fullName evidence="1">Uncharacterized protein</fullName>
    </submittedName>
</protein>
<evidence type="ECO:0000313" key="2">
    <source>
        <dbReference type="Proteomes" id="UP001359559"/>
    </source>
</evidence>
<evidence type="ECO:0000313" key="1">
    <source>
        <dbReference type="EMBL" id="KAK7301240.1"/>
    </source>
</evidence>
<comment type="caution">
    <text evidence="1">The sequence shown here is derived from an EMBL/GenBank/DDBJ whole genome shotgun (WGS) entry which is preliminary data.</text>
</comment>
<dbReference type="EMBL" id="JAYKXN010000003">
    <property type="protein sequence ID" value="KAK7301240.1"/>
    <property type="molecule type" value="Genomic_DNA"/>
</dbReference>
<proteinExistence type="predicted"/>
<keyword evidence="2" id="KW-1185">Reference proteome</keyword>
<reference evidence="1 2" key="1">
    <citation type="submission" date="2024-01" db="EMBL/GenBank/DDBJ databases">
        <title>The genomes of 5 underutilized Papilionoideae crops provide insights into root nodulation and disease resistance.</title>
        <authorList>
            <person name="Yuan L."/>
        </authorList>
    </citation>
    <scope>NUCLEOTIDE SEQUENCE [LARGE SCALE GENOMIC DNA]</scope>
    <source>
        <strain evidence="1">LY-2023</strain>
        <tissue evidence="1">Leaf</tissue>
    </source>
</reference>
<organism evidence="1 2">
    <name type="scientific">Clitoria ternatea</name>
    <name type="common">Butterfly pea</name>
    <dbReference type="NCBI Taxonomy" id="43366"/>
    <lineage>
        <taxon>Eukaryota</taxon>
        <taxon>Viridiplantae</taxon>
        <taxon>Streptophyta</taxon>
        <taxon>Embryophyta</taxon>
        <taxon>Tracheophyta</taxon>
        <taxon>Spermatophyta</taxon>
        <taxon>Magnoliopsida</taxon>
        <taxon>eudicotyledons</taxon>
        <taxon>Gunneridae</taxon>
        <taxon>Pentapetalae</taxon>
        <taxon>rosids</taxon>
        <taxon>fabids</taxon>
        <taxon>Fabales</taxon>
        <taxon>Fabaceae</taxon>
        <taxon>Papilionoideae</taxon>
        <taxon>50 kb inversion clade</taxon>
        <taxon>NPAAA clade</taxon>
        <taxon>indigoferoid/millettioid clade</taxon>
        <taxon>Phaseoleae</taxon>
        <taxon>Clitoria</taxon>
    </lineage>
</organism>
<sequence>MVWVIRRGGWCWWVGGRCGERRVRRCLDGVGHSLYLDSYRGRQLLFITLSAAPLKSKIHLDNGNPSQQGYSVGIWVRFHLLSIIRVEKILHSVLTEEASLGADWRYFTRF</sequence>
<name>A0AAN9JL63_CLITE</name>
<dbReference type="AlphaFoldDB" id="A0AAN9JL63"/>
<accession>A0AAN9JL63</accession>
<dbReference type="Proteomes" id="UP001359559">
    <property type="component" value="Unassembled WGS sequence"/>
</dbReference>
<gene>
    <name evidence="1" type="ORF">RJT34_12101</name>
</gene>